<evidence type="ECO:0000313" key="2">
    <source>
        <dbReference type="Proteomes" id="UP000799439"/>
    </source>
</evidence>
<evidence type="ECO:0000313" key="1">
    <source>
        <dbReference type="EMBL" id="KAF2151308.1"/>
    </source>
</evidence>
<reference evidence="1" key="1">
    <citation type="journal article" date="2020" name="Stud. Mycol.">
        <title>101 Dothideomycetes genomes: a test case for predicting lifestyles and emergence of pathogens.</title>
        <authorList>
            <person name="Haridas S."/>
            <person name="Albert R."/>
            <person name="Binder M."/>
            <person name="Bloem J."/>
            <person name="Labutti K."/>
            <person name="Salamov A."/>
            <person name="Andreopoulos B."/>
            <person name="Baker S."/>
            <person name="Barry K."/>
            <person name="Bills G."/>
            <person name="Bluhm B."/>
            <person name="Cannon C."/>
            <person name="Castanera R."/>
            <person name="Culley D."/>
            <person name="Daum C."/>
            <person name="Ezra D."/>
            <person name="Gonzalez J."/>
            <person name="Henrissat B."/>
            <person name="Kuo A."/>
            <person name="Liang C."/>
            <person name="Lipzen A."/>
            <person name="Lutzoni F."/>
            <person name="Magnuson J."/>
            <person name="Mondo S."/>
            <person name="Nolan M."/>
            <person name="Ohm R."/>
            <person name="Pangilinan J."/>
            <person name="Park H.-J."/>
            <person name="Ramirez L."/>
            <person name="Alfaro M."/>
            <person name="Sun H."/>
            <person name="Tritt A."/>
            <person name="Yoshinaga Y."/>
            <person name="Zwiers L.-H."/>
            <person name="Turgeon B."/>
            <person name="Goodwin S."/>
            <person name="Spatafora J."/>
            <person name="Crous P."/>
            <person name="Grigoriev I."/>
        </authorList>
    </citation>
    <scope>NUCLEOTIDE SEQUENCE</scope>
    <source>
        <strain evidence="1">CBS 260.36</strain>
    </source>
</reference>
<dbReference type="Proteomes" id="UP000799439">
    <property type="component" value="Unassembled WGS sequence"/>
</dbReference>
<name>A0A9P4J2P8_9PEZI</name>
<organism evidence="1 2">
    <name type="scientific">Myriangium duriaei CBS 260.36</name>
    <dbReference type="NCBI Taxonomy" id="1168546"/>
    <lineage>
        <taxon>Eukaryota</taxon>
        <taxon>Fungi</taxon>
        <taxon>Dikarya</taxon>
        <taxon>Ascomycota</taxon>
        <taxon>Pezizomycotina</taxon>
        <taxon>Dothideomycetes</taxon>
        <taxon>Dothideomycetidae</taxon>
        <taxon>Myriangiales</taxon>
        <taxon>Myriangiaceae</taxon>
        <taxon>Myriangium</taxon>
    </lineage>
</organism>
<accession>A0A9P4J2P8</accession>
<comment type="caution">
    <text evidence="1">The sequence shown here is derived from an EMBL/GenBank/DDBJ whole genome shotgun (WGS) entry which is preliminary data.</text>
</comment>
<sequence length="272" mass="31537">MPRPYQAERDCLARNIECLPIEIRFMIYELSVTEFYHTRVPDLQDFEDLSDLFQPIVPARKYTPPPLLWFSAQISSEALKHLQSDLRFTVHVWWISRPPVMDDCLSRMPLTWMRAGLGEVSRLKVTGIGIKPFELLVRTENASDNSSRNIFVEHSWKWRPYPDPPEVQWLRHFHGEETYTKVHDEFVLLLTEELQQSIRARSGYGMGLAELHHIVKAVWTLAKGFDLAEEGCNARKWKAKRGNIGGHRSSTEEKHQIAESAAKAIVRVHPRA</sequence>
<protein>
    <submittedName>
        <fullName evidence="1">Uncharacterized protein</fullName>
    </submittedName>
</protein>
<proteinExistence type="predicted"/>
<keyword evidence="2" id="KW-1185">Reference proteome</keyword>
<gene>
    <name evidence="1" type="ORF">K461DRAFT_307919</name>
</gene>
<dbReference type="OrthoDB" id="10672553at2759"/>
<dbReference type="EMBL" id="ML996088">
    <property type="protein sequence ID" value="KAF2151308.1"/>
    <property type="molecule type" value="Genomic_DNA"/>
</dbReference>
<dbReference type="AlphaFoldDB" id="A0A9P4J2P8"/>